<evidence type="ECO:0000313" key="2">
    <source>
        <dbReference type="EMBL" id="SFG94913.1"/>
    </source>
</evidence>
<organism evidence="2 3">
    <name type="scientific">Algoriphagus hitonicola</name>
    <dbReference type="NCBI Taxonomy" id="435880"/>
    <lineage>
        <taxon>Bacteria</taxon>
        <taxon>Pseudomonadati</taxon>
        <taxon>Bacteroidota</taxon>
        <taxon>Cytophagia</taxon>
        <taxon>Cytophagales</taxon>
        <taxon>Cyclobacteriaceae</taxon>
        <taxon>Algoriphagus</taxon>
    </lineage>
</organism>
<sequence length="106" mass="12082">MHEYSFSFIDMNAFQQSDPAKDLALVLVTVFQVLCGLAFCGSIYMVYLASLDLLSDWTLSIKSVFFHFTPEENSQFWGMAFFAVPAIGALISFFVLDYLKKVIRKE</sequence>
<proteinExistence type="predicted"/>
<dbReference type="STRING" id="435880.SAMN04487988_11177"/>
<protein>
    <submittedName>
        <fullName evidence="2">Uncharacterized protein</fullName>
    </submittedName>
</protein>
<dbReference type="Proteomes" id="UP000199642">
    <property type="component" value="Unassembled WGS sequence"/>
</dbReference>
<dbReference type="AlphaFoldDB" id="A0A1I2W0M3"/>
<keyword evidence="3" id="KW-1185">Reference proteome</keyword>
<keyword evidence="1" id="KW-0812">Transmembrane</keyword>
<keyword evidence="1" id="KW-0472">Membrane</keyword>
<reference evidence="3" key="1">
    <citation type="submission" date="2016-10" db="EMBL/GenBank/DDBJ databases">
        <authorList>
            <person name="Varghese N."/>
            <person name="Submissions S."/>
        </authorList>
    </citation>
    <scope>NUCLEOTIDE SEQUENCE [LARGE SCALE GENOMIC DNA]</scope>
    <source>
        <strain evidence="3">DSM 19315</strain>
    </source>
</reference>
<name>A0A1I2W0M3_9BACT</name>
<keyword evidence="1" id="KW-1133">Transmembrane helix</keyword>
<evidence type="ECO:0000256" key="1">
    <source>
        <dbReference type="SAM" id="Phobius"/>
    </source>
</evidence>
<evidence type="ECO:0000313" key="3">
    <source>
        <dbReference type="Proteomes" id="UP000199642"/>
    </source>
</evidence>
<gene>
    <name evidence="2" type="ORF">SAMN04487988_11177</name>
</gene>
<accession>A0A1I2W0M3</accession>
<feature type="transmembrane region" description="Helical" evidence="1">
    <location>
        <begin position="76"/>
        <end position="99"/>
    </location>
</feature>
<dbReference type="EMBL" id="FOPC01000011">
    <property type="protein sequence ID" value="SFG94913.1"/>
    <property type="molecule type" value="Genomic_DNA"/>
</dbReference>
<feature type="transmembrane region" description="Helical" evidence="1">
    <location>
        <begin position="23"/>
        <end position="47"/>
    </location>
</feature>